<dbReference type="EMBL" id="SNRW01014339">
    <property type="protein sequence ID" value="KAA6371581.1"/>
    <property type="molecule type" value="Genomic_DNA"/>
</dbReference>
<protein>
    <submittedName>
        <fullName evidence="1">Uncharacterized protein</fullName>
    </submittedName>
</protein>
<sequence>MEQDDKFQNMMDNMMNKLQGHSNEDEAMRRRMQILGKLSPEEQQRVKRGFGPQLRLTSFYEAQILRKITQQNNNAIQIDTGWDFGSGTGEQQDEFQEDFIDDAQLLEIRPLGAGQSIWTTVQLDELFVTAIEGPRPVKHKTEIEITHQQL</sequence>
<dbReference type="AlphaFoldDB" id="A0A5J4UNF8"/>
<accession>A0A5J4UNF8</accession>
<name>A0A5J4UNF8_9EUKA</name>
<reference evidence="1 2" key="1">
    <citation type="submission" date="2019-03" db="EMBL/GenBank/DDBJ databases">
        <title>Single cell metagenomics reveals metabolic interactions within the superorganism composed of flagellate Streblomastix strix and complex community of Bacteroidetes bacteria on its surface.</title>
        <authorList>
            <person name="Treitli S.C."/>
            <person name="Kolisko M."/>
            <person name="Husnik F."/>
            <person name="Keeling P."/>
            <person name="Hampl V."/>
        </authorList>
    </citation>
    <scope>NUCLEOTIDE SEQUENCE [LARGE SCALE GENOMIC DNA]</scope>
    <source>
        <strain evidence="1">ST1C</strain>
    </source>
</reference>
<evidence type="ECO:0000313" key="1">
    <source>
        <dbReference type="EMBL" id="KAA6371581.1"/>
    </source>
</evidence>
<comment type="caution">
    <text evidence="1">The sequence shown here is derived from an EMBL/GenBank/DDBJ whole genome shotgun (WGS) entry which is preliminary data.</text>
</comment>
<evidence type="ECO:0000313" key="2">
    <source>
        <dbReference type="Proteomes" id="UP000324800"/>
    </source>
</evidence>
<proteinExistence type="predicted"/>
<gene>
    <name evidence="1" type="ORF">EZS28_032893</name>
</gene>
<organism evidence="1 2">
    <name type="scientific">Streblomastix strix</name>
    <dbReference type="NCBI Taxonomy" id="222440"/>
    <lineage>
        <taxon>Eukaryota</taxon>
        <taxon>Metamonada</taxon>
        <taxon>Preaxostyla</taxon>
        <taxon>Oxymonadida</taxon>
        <taxon>Streblomastigidae</taxon>
        <taxon>Streblomastix</taxon>
    </lineage>
</organism>
<dbReference type="Proteomes" id="UP000324800">
    <property type="component" value="Unassembled WGS sequence"/>
</dbReference>